<dbReference type="PROSITE" id="PS51257">
    <property type="entry name" value="PROKAR_LIPOPROTEIN"/>
    <property type="match status" value="1"/>
</dbReference>
<gene>
    <name evidence="2" type="ORF">V1264_016216</name>
</gene>
<proteinExistence type="predicted"/>
<feature type="chain" id="PRO_5042853791" evidence="1">
    <location>
        <begin position="23"/>
        <end position="709"/>
    </location>
</feature>
<organism evidence="2 3">
    <name type="scientific">Littorina saxatilis</name>
    <dbReference type="NCBI Taxonomy" id="31220"/>
    <lineage>
        <taxon>Eukaryota</taxon>
        <taxon>Metazoa</taxon>
        <taxon>Spiralia</taxon>
        <taxon>Lophotrochozoa</taxon>
        <taxon>Mollusca</taxon>
        <taxon>Gastropoda</taxon>
        <taxon>Caenogastropoda</taxon>
        <taxon>Littorinimorpha</taxon>
        <taxon>Littorinoidea</taxon>
        <taxon>Littorinidae</taxon>
        <taxon>Littorina</taxon>
    </lineage>
</organism>
<keyword evidence="3" id="KW-1185">Reference proteome</keyword>
<keyword evidence="1" id="KW-0732">Signal</keyword>
<evidence type="ECO:0000256" key="1">
    <source>
        <dbReference type="SAM" id="SignalP"/>
    </source>
</evidence>
<protein>
    <submittedName>
        <fullName evidence="2">Uncharacterized protein</fullName>
    </submittedName>
</protein>
<dbReference type="AlphaFoldDB" id="A0AAN9GHQ3"/>
<accession>A0AAN9GHQ3</accession>
<dbReference type="EMBL" id="JBAMIC010000004">
    <property type="protein sequence ID" value="KAK7108481.1"/>
    <property type="molecule type" value="Genomic_DNA"/>
</dbReference>
<reference evidence="2 3" key="1">
    <citation type="submission" date="2024-02" db="EMBL/GenBank/DDBJ databases">
        <title>Chromosome-scale genome assembly of the rough periwinkle Littorina saxatilis.</title>
        <authorList>
            <person name="De Jode A."/>
            <person name="Faria R."/>
            <person name="Formenti G."/>
            <person name="Sims Y."/>
            <person name="Smith T.P."/>
            <person name="Tracey A."/>
            <person name="Wood J.M.D."/>
            <person name="Zagrodzka Z.B."/>
            <person name="Johannesson K."/>
            <person name="Butlin R.K."/>
            <person name="Leder E.H."/>
        </authorList>
    </citation>
    <scope>NUCLEOTIDE SEQUENCE [LARGE SCALE GENOMIC DNA]</scope>
    <source>
        <strain evidence="2">Snail1</strain>
        <tissue evidence="2">Muscle</tissue>
    </source>
</reference>
<evidence type="ECO:0000313" key="3">
    <source>
        <dbReference type="Proteomes" id="UP001374579"/>
    </source>
</evidence>
<dbReference type="Proteomes" id="UP001374579">
    <property type="component" value="Unassembled WGS sequence"/>
</dbReference>
<sequence length="709" mass="80137">MATLRILVSVILLSSCSQHTFGRSKKWVCEHRGREGKTVPFFKQQSPFLVNLPCRYKMANVACGGDQTEVYVDKDDSFNNNAYMTGVVLNITTTNSDNTVSYQQLALDNVKFGQYQDKGRFSASPWEWSQTGASVDESRKVAGRYDARAKKAEVTVGKLTILFTNVMSWQRRRHDKPTLEITCSGSDLKAFEGYPATVCGGPDNSEDDVDSVTQDLQLDPHHHPDSVRDVFTLLTKQHVQQRAPLCMEMQKMVQAESSDIGEHLYDCTELFTSWGQDMKKRLCEGDTDRFKLYVTCMRVLTDGQSAVARVDQTQTCQLLQQAASDCQNKQDFHLPISRLQTMAGCPSNETMTSLEPEKQILMKYKKKGNRQTCKTRDVRTSYWNRYSPGDVSTFFGRDDINIELPCFYRMANIKCSEVQTEVFAGYAFDSQGDVYMSEIKTQVLVRQNVPHLVIGGHFNSVTNQALKEYIEKKDAPWPWRHRRRGGPWPKGDNRIFRQFDRKTNSAVMTHRNLTVTYRYVDVSKTSRPEQDVLTITCNDPKFKAEENFPATVCGGRKDAFSGPDDLVDAIPADPHHKFYNNDVLILAGQRKIQKAKTHDMLCFETRQIVKAGGDNLGDTLAECFMMYRTSPFDMTYGRCMRQKKIDPFTFYVACLRVLSGAAGNTSRETCDTLQKANDACGSAVEDPHMAMSQLLQRAQCVTGAASTAP</sequence>
<feature type="signal peptide" evidence="1">
    <location>
        <begin position="1"/>
        <end position="22"/>
    </location>
</feature>
<comment type="caution">
    <text evidence="2">The sequence shown here is derived from an EMBL/GenBank/DDBJ whole genome shotgun (WGS) entry which is preliminary data.</text>
</comment>
<name>A0AAN9GHQ3_9CAEN</name>
<evidence type="ECO:0000313" key="2">
    <source>
        <dbReference type="EMBL" id="KAK7108481.1"/>
    </source>
</evidence>